<feature type="transmembrane region" description="Helical" evidence="12">
    <location>
        <begin position="12"/>
        <end position="35"/>
    </location>
</feature>
<dbReference type="Pfam" id="PF00512">
    <property type="entry name" value="HisKA"/>
    <property type="match status" value="1"/>
</dbReference>
<dbReference type="InterPro" id="IPR036097">
    <property type="entry name" value="HisK_dim/P_sf"/>
</dbReference>
<proteinExistence type="predicted"/>
<dbReference type="SUPFAM" id="SSF158472">
    <property type="entry name" value="HAMP domain-like"/>
    <property type="match status" value="1"/>
</dbReference>
<dbReference type="InterPro" id="IPR003594">
    <property type="entry name" value="HATPase_dom"/>
</dbReference>
<keyword evidence="4" id="KW-1003">Cell membrane</keyword>
<dbReference type="GO" id="GO:0007234">
    <property type="term" value="P:osmosensory signaling via phosphorelay pathway"/>
    <property type="evidence" value="ECO:0007669"/>
    <property type="project" value="TreeGrafter"/>
</dbReference>
<evidence type="ECO:0000256" key="10">
    <source>
        <dbReference type="ARBA" id="ARBA00023012"/>
    </source>
</evidence>
<reference evidence="15 16" key="1">
    <citation type="submission" date="2012-12" db="EMBL/GenBank/DDBJ databases">
        <title>Novel taxa of Listeriaceae from agricultural environments in the United States.</title>
        <authorList>
            <person name="den Bakker H.C."/>
            <person name="Allred A."/>
            <person name="Warchocki S."/>
            <person name="Wright E.M."/>
            <person name="Burrell A."/>
            <person name="Nightingale K.K."/>
            <person name="Kephart D."/>
            <person name="Wiedmann M."/>
        </authorList>
    </citation>
    <scope>NUCLEOTIDE SEQUENCE [LARGE SCALE GENOMIC DNA]</scope>
    <source>
        <strain evidence="15 16">FSL F6-1037</strain>
    </source>
</reference>
<feature type="domain" description="Histidine kinase" evidence="13">
    <location>
        <begin position="374"/>
        <end position="596"/>
    </location>
</feature>
<dbReference type="CDD" id="cd06225">
    <property type="entry name" value="HAMP"/>
    <property type="match status" value="1"/>
</dbReference>
<dbReference type="Gene3D" id="3.30.565.10">
    <property type="entry name" value="Histidine kinase-like ATPase, C-terminal domain"/>
    <property type="match status" value="1"/>
</dbReference>
<dbReference type="OrthoDB" id="9813151at2"/>
<keyword evidence="12" id="KW-0812">Transmembrane</keyword>
<dbReference type="Pfam" id="PF00672">
    <property type="entry name" value="HAMP"/>
    <property type="match status" value="1"/>
</dbReference>
<feature type="transmembrane region" description="Helical" evidence="12">
    <location>
        <begin position="139"/>
        <end position="161"/>
    </location>
</feature>
<keyword evidence="16" id="KW-1185">Reference proteome</keyword>
<evidence type="ECO:0000256" key="3">
    <source>
        <dbReference type="ARBA" id="ARBA00012438"/>
    </source>
</evidence>
<dbReference type="PROSITE" id="PS50885">
    <property type="entry name" value="HAMP"/>
    <property type="match status" value="1"/>
</dbReference>
<dbReference type="SUPFAM" id="SSF55874">
    <property type="entry name" value="ATPase domain of HSP90 chaperone/DNA topoisomerase II/histidine kinase"/>
    <property type="match status" value="1"/>
</dbReference>
<feature type="transmembrane region" description="Helical" evidence="12">
    <location>
        <begin position="181"/>
        <end position="203"/>
    </location>
</feature>
<dbReference type="FunFam" id="3.30.565.10:FF:000006">
    <property type="entry name" value="Sensor histidine kinase WalK"/>
    <property type="match status" value="1"/>
</dbReference>
<dbReference type="InterPro" id="IPR003660">
    <property type="entry name" value="HAMP_dom"/>
</dbReference>
<dbReference type="SMART" id="SM00387">
    <property type="entry name" value="HATPase_c"/>
    <property type="match status" value="1"/>
</dbReference>
<evidence type="ECO:0000256" key="12">
    <source>
        <dbReference type="SAM" id="Phobius"/>
    </source>
</evidence>
<accession>W7D0W7</accession>
<dbReference type="GO" id="GO:0000155">
    <property type="term" value="F:phosphorelay sensor kinase activity"/>
    <property type="evidence" value="ECO:0007669"/>
    <property type="project" value="InterPro"/>
</dbReference>
<dbReference type="CDD" id="cd00082">
    <property type="entry name" value="HisKA"/>
    <property type="match status" value="1"/>
</dbReference>
<feature type="domain" description="HAMP" evidence="14">
    <location>
        <begin position="199"/>
        <end position="251"/>
    </location>
</feature>
<dbReference type="Gene3D" id="1.10.8.500">
    <property type="entry name" value="HAMP domain in histidine kinase"/>
    <property type="match status" value="1"/>
</dbReference>
<dbReference type="AlphaFoldDB" id="W7D0W7"/>
<dbReference type="InterPro" id="IPR003661">
    <property type="entry name" value="HisK_dim/P_dom"/>
</dbReference>
<dbReference type="EC" id="2.7.13.3" evidence="3"/>
<evidence type="ECO:0000256" key="2">
    <source>
        <dbReference type="ARBA" id="ARBA00004651"/>
    </source>
</evidence>
<gene>
    <name evidence="15" type="ORF">BCAMP_03095</name>
</gene>
<evidence type="ECO:0000259" key="13">
    <source>
        <dbReference type="PROSITE" id="PS50109"/>
    </source>
</evidence>
<dbReference type="GO" id="GO:0030295">
    <property type="term" value="F:protein kinase activator activity"/>
    <property type="evidence" value="ECO:0007669"/>
    <property type="project" value="TreeGrafter"/>
</dbReference>
<evidence type="ECO:0000256" key="6">
    <source>
        <dbReference type="ARBA" id="ARBA00022679"/>
    </source>
</evidence>
<name>W7D0W7_9LIST</name>
<evidence type="ECO:0000256" key="7">
    <source>
        <dbReference type="ARBA" id="ARBA00022741"/>
    </source>
</evidence>
<evidence type="ECO:0000256" key="4">
    <source>
        <dbReference type="ARBA" id="ARBA00022475"/>
    </source>
</evidence>
<dbReference type="PANTHER" id="PTHR42878:SF3">
    <property type="entry name" value="HISTIDINE PROTEIN KINASE SAES"/>
    <property type="match status" value="1"/>
</dbReference>
<dbReference type="GO" id="GO:0005524">
    <property type="term" value="F:ATP binding"/>
    <property type="evidence" value="ECO:0007669"/>
    <property type="project" value="UniProtKB-KW"/>
</dbReference>
<dbReference type="CDD" id="cd00075">
    <property type="entry name" value="HATPase"/>
    <property type="match status" value="1"/>
</dbReference>
<dbReference type="InterPro" id="IPR036890">
    <property type="entry name" value="HATPase_C_sf"/>
</dbReference>
<evidence type="ECO:0000256" key="5">
    <source>
        <dbReference type="ARBA" id="ARBA00022553"/>
    </source>
</evidence>
<comment type="caution">
    <text evidence="15">The sequence shown here is derived from an EMBL/GenBank/DDBJ whole genome shotgun (WGS) entry which is preliminary data.</text>
</comment>
<evidence type="ECO:0000259" key="14">
    <source>
        <dbReference type="PROSITE" id="PS50885"/>
    </source>
</evidence>
<dbReference type="STRING" id="1265861.BCAMP_03095"/>
<dbReference type="SMART" id="SM00304">
    <property type="entry name" value="HAMP"/>
    <property type="match status" value="1"/>
</dbReference>
<dbReference type="InterPro" id="IPR004358">
    <property type="entry name" value="Sig_transdc_His_kin-like_C"/>
</dbReference>
<evidence type="ECO:0000313" key="15">
    <source>
        <dbReference type="EMBL" id="EUJ41631.1"/>
    </source>
</evidence>
<organism evidence="15 16">
    <name type="scientific">Brochothrix campestris FSL F6-1037</name>
    <dbReference type="NCBI Taxonomy" id="1265861"/>
    <lineage>
        <taxon>Bacteria</taxon>
        <taxon>Bacillati</taxon>
        <taxon>Bacillota</taxon>
        <taxon>Bacilli</taxon>
        <taxon>Bacillales</taxon>
        <taxon>Listeriaceae</taxon>
        <taxon>Brochothrix</taxon>
    </lineage>
</organism>
<protein>
    <recommendedName>
        <fullName evidence="3">histidine kinase</fullName>
        <ecNumber evidence="3">2.7.13.3</ecNumber>
    </recommendedName>
</protein>
<keyword evidence="10" id="KW-0902">Two-component regulatory system</keyword>
<dbReference type="GO" id="GO:0000156">
    <property type="term" value="F:phosphorelay response regulator activity"/>
    <property type="evidence" value="ECO:0007669"/>
    <property type="project" value="TreeGrafter"/>
</dbReference>
<dbReference type="PANTHER" id="PTHR42878">
    <property type="entry name" value="TWO-COMPONENT HISTIDINE KINASE"/>
    <property type="match status" value="1"/>
</dbReference>
<evidence type="ECO:0000256" key="1">
    <source>
        <dbReference type="ARBA" id="ARBA00000085"/>
    </source>
</evidence>
<dbReference type="SMART" id="SM00388">
    <property type="entry name" value="HisKA"/>
    <property type="match status" value="1"/>
</dbReference>
<keyword evidence="6" id="KW-0808">Transferase</keyword>
<dbReference type="Pfam" id="PF02518">
    <property type="entry name" value="HATPase_c"/>
    <property type="match status" value="1"/>
</dbReference>
<dbReference type="Gene3D" id="1.10.287.130">
    <property type="match status" value="1"/>
</dbReference>
<dbReference type="Gene3D" id="3.30.450.20">
    <property type="entry name" value="PAS domain"/>
    <property type="match status" value="1"/>
</dbReference>
<keyword evidence="9" id="KW-0067">ATP-binding</keyword>
<evidence type="ECO:0000256" key="9">
    <source>
        <dbReference type="ARBA" id="ARBA00022840"/>
    </source>
</evidence>
<keyword evidence="12" id="KW-1133">Transmembrane helix</keyword>
<dbReference type="EMBL" id="AODH01000010">
    <property type="protein sequence ID" value="EUJ41631.1"/>
    <property type="molecule type" value="Genomic_DNA"/>
</dbReference>
<evidence type="ECO:0000256" key="11">
    <source>
        <dbReference type="ARBA" id="ARBA00023136"/>
    </source>
</evidence>
<dbReference type="PRINTS" id="PR00344">
    <property type="entry name" value="BCTRLSENSOR"/>
</dbReference>
<keyword evidence="5" id="KW-0597">Phosphoprotein</keyword>
<keyword evidence="11 12" id="KW-0472">Membrane</keyword>
<dbReference type="InterPro" id="IPR005467">
    <property type="entry name" value="His_kinase_dom"/>
</dbReference>
<dbReference type="GO" id="GO:0005886">
    <property type="term" value="C:plasma membrane"/>
    <property type="evidence" value="ECO:0007669"/>
    <property type="project" value="UniProtKB-SubCell"/>
</dbReference>
<dbReference type="PROSITE" id="PS50109">
    <property type="entry name" value="HIS_KIN"/>
    <property type="match status" value="1"/>
</dbReference>
<evidence type="ECO:0000256" key="8">
    <source>
        <dbReference type="ARBA" id="ARBA00022777"/>
    </source>
</evidence>
<keyword evidence="8 15" id="KW-0418">Kinase</keyword>
<dbReference type="SUPFAM" id="SSF47384">
    <property type="entry name" value="Homodimeric domain of signal transducing histidine kinase"/>
    <property type="match status" value="1"/>
</dbReference>
<comment type="subcellular location">
    <subcellularLocation>
        <location evidence="2">Cell membrane</location>
        <topology evidence="2">Multi-pass membrane protein</topology>
    </subcellularLocation>
</comment>
<dbReference type="FunFam" id="1.10.287.130:FF:000001">
    <property type="entry name" value="Two-component sensor histidine kinase"/>
    <property type="match status" value="1"/>
</dbReference>
<keyword evidence="7" id="KW-0547">Nucleotide-binding</keyword>
<dbReference type="InterPro" id="IPR050351">
    <property type="entry name" value="BphY/WalK/GraS-like"/>
</dbReference>
<evidence type="ECO:0000313" key="16">
    <source>
        <dbReference type="Proteomes" id="UP000019243"/>
    </source>
</evidence>
<comment type="catalytic activity">
    <reaction evidence="1">
        <text>ATP + protein L-histidine = ADP + protein N-phospho-L-histidine.</text>
        <dbReference type="EC" id="2.7.13.3"/>
    </reaction>
</comment>
<dbReference type="RefSeq" id="WP_051456833.1">
    <property type="nucleotide sequence ID" value="NZ_AODH01000010.1"/>
</dbReference>
<dbReference type="Proteomes" id="UP000019243">
    <property type="component" value="Unassembled WGS sequence"/>
</dbReference>
<sequence>MKQFFISVVGKLWVTIILLSTIGLTIIVVLLIQIFTTSNLKDNKQLLKQTTTKVVQMVKQNYTSDTIQEQSLEMLPKNMNVIITYPTKDEVYRSSDQHYLTADMRQTLEKEGKRIIATSDNGDSFKKVAIENKSDDEKLVLYVSAAAYTVKGIPGKGYVYVFKSNEDIYKSMVTMTKTVTIFYFLSIIAVTVFALFLSTRIAAPIRSMRNAASQIAYGDFDIQVPIVSNDEIADLGRSFNRMGRILKANIQTIEAEKDQLSGLLGAMADGVLRFTRDGQIILKNPPADIFLSKWQSSLANENESLVPPILDAAVREAFVTQTTQEVEIDIDKYSYAVVLTLIRDESGEINVIAITRDYTELKRMINMRTDFISNVSHELKTPLSMMTGYSEAIIDGVAESTADVIEFSTIINEEANRLARLVNDLLDVTRMESGFIDLNLKFQEIHPVVDKVLRQYESYATEHQVTMVADFETADFVYNYDADRMQQVFVNLISNALRYASGQSEGGRVTIKQYVTDYFLVFDIVDNGPGITAEDLPYVFNRFYKADKARKRHKTVGTGIGLAIVKSIIEAHNGRISVLSEYGEGTTFRIELPLVSKSTLTIGKGDKKHENA</sequence>